<dbReference type="EMBL" id="HBUF01271650">
    <property type="protein sequence ID" value="CAG6685344.1"/>
    <property type="molecule type" value="Transcribed_RNA"/>
</dbReference>
<proteinExistence type="predicted"/>
<name>A0A8D9F9Q7_9HEMI</name>
<organism evidence="1">
    <name type="scientific">Cacopsylla melanoneura</name>
    <dbReference type="NCBI Taxonomy" id="428564"/>
    <lineage>
        <taxon>Eukaryota</taxon>
        <taxon>Metazoa</taxon>
        <taxon>Ecdysozoa</taxon>
        <taxon>Arthropoda</taxon>
        <taxon>Hexapoda</taxon>
        <taxon>Insecta</taxon>
        <taxon>Pterygota</taxon>
        <taxon>Neoptera</taxon>
        <taxon>Paraneoptera</taxon>
        <taxon>Hemiptera</taxon>
        <taxon>Sternorrhyncha</taxon>
        <taxon>Psylloidea</taxon>
        <taxon>Psyllidae</taxon>
        <taxon>Psyllinae</taxon>
        <taxon>Cacopsylla</taxon>
    </lineage>
</organism>
<dbReference type="EMBL" id="HBUF01623643">
    <property type="protein sequence ID" value="CAG6781573.1"/>
    <property type="molecule type" value="Transcribed_RNA"/>
</dbReference>
<dbReference type="Gene3D" id="1.20.5.170">
    <property type="match status" value="1"/>
</dbReference>
<dbReference type="EMBL" id="HBUF01623644">
    <property type="protein sequence ID" value="CAG6781574.1"/>
    <property type="molecule type" value="Transcribed_RNA"/>
</dbReference>
<dbReference type="EMBL" id="HBUF01095516">
    <property type="protein sequence ID" value="CAG6636745.1"/>
    <property type="molecule type" value="Transcribed_RNA"/>
</dbReference>
<dbReference type="EMBL" id="HBUF01271651">
    <property type="protein sequence ID" value="CAG6685345.1"/>
    <property type="molecule type" value="Transcribed_RNA"/>
</dbReference>
<protein>
    <submittedName>
        <fullName evidence="1">Uncharacterized protein</fullName>
    </submittedName>
</protein>
<dbReference type="AlphaFoldDB" id="A0A8D9F9Q7"/>
<reference evidence="1" key="1">
    <citation type="submission" date="2021-05" db="EMBL/GenBank/DDBJ databases">
        <authorList>
            <person name="Alioto T."/>
            <person name="Alioto T."/>
            <person name="Gomez Garrido J."/>
        </authorList>
    </citation>
    <scope>NUCLEOTIDE SEQUENCE</scope>
</reference>
<sequence length="99" mass="11809">MSVVRELERELLKRDEYITVLERYLDERDHKIRHLQNEIDKFRQIVRPLTQHVISLNAYWDDGYTPAAAVAKMKRQAISAEPMYFDQLPPITKVPKSQR</sequence>
<evidence type="ECO:0000313" key="1">
    <source>
        <dbReference type="EMBL" id="CAG6781574.1"/>
    </source>
</evidence>
<accession>A0A8D9F9Q7</accession>
<dbReference type="EMBL" id="HBUF01450900">
    <property type="protein sequence ID" value="CAG6743612.1"/>
    <property type="molecule type" value="Transcribed_RNA"/>
</dbReference>
<dbReference type="CDD" id="cd12086">
    <property type="entry name" value="DD_cGKI-beta"/>
    <property type="match status" value="1"/>
</dbReference>